<keyword evidence="8" id="KW-0448">Lipopolysaccharide biosynthesis</keyword>
<evidence type="ECO:0000256" key="12">
    <source>
        <dbReference type="ARBA" id="ARBA00038032"/>
    </source>
</evidence>
<feature type="domain" description="EamA" evidence="14">
    <location>
        <begin position="163"/>
        <end position="296"/>
    </location>
</feature>
<keyword evidence="5" id="KW-0997">Cell inner membrane</keyword>
<dbReference type="InterPro" id="IPR000390">
    <property type="entry name" value="Small_drug/metabolite_transptr"/>
</dbReference>
<evidence type="ECO:0000256" key="4">
    <source>
        <dbReference type="ARBA" id="ARBA00022516"/>
    </source>
</evidence>
<evidence type="ECO:0000256" key="3">
    <source>
        <dbReference type="ARBA" id="ARBA00022475"/>
    </source>
</evidence>
<dbReference type="OrthoDB" id="9783707at2"/>
<feature type="domain" description="EamA" evidence="14">
    <location>
        <begin position="17"/>
        <end position="144"/>
    </location>
</feature>
<feature type="transmembrane region" description="Helical" evidence="13">
    <location>
        <begin position="257"/>
        <end position="274"/>
    </location>
</feature>
<dbReference type="GO" id="GO:0022857">
    <property type="term" value="F:transmembrane transporter activity"/>
    <property type="evidence" value="ECO:0007669"/>
    <property type="project" value="InterPro"/>
</dbReference>
<keyword evidence="3" id="KW-1003">Cell membrane</keyword>
<dbReference type="InterPro" id="IPR037185">
    <property type="entry name" value="EmrE-like"/>
</dbReference>
<dbReference type="GO" id="GO:0005886">
    <property type="term" value="C:plasma membrane"/>
    <property type="evidence" value="ECO:0007669"/>
    <property type="project" value="UniProtKB-SubCell"/>
</dbReference>
<evidence type="ECO:0000256" key="6">
    <source>
        <dbReference type="ARBA" id="ARBA00022556"/>
    </source>
</evidence>
<name>A0A1Y5T7X1_9RHOB</name>
<keyword evidence="16" id="KW-1185">Reference proteome</keyword>
<keyword evidence="9 13" id="KW-1133">Transmembrane helix</keyword>
<dbReference type="InterPro" id="IPR000620">
    <property type="entry name" value="EamA_dom"/>
</dbReference>
<dbReference type="GO" id="GO:0009245">
    <property type="term" value="P:lipid A biosynthetic process"/>
    <property type="evidence" value="ECO:0007669"/>
    <property type="project" value="UniProtKB-KW"/>
</dbReference>
<feature type="transmembrane region" description="Helical" evidence="13">
    <location>
        <begin position="161"/>
        <end position="179"/>
    </location>
</feature>
<protein>
    <submittedName>
        <fullName evidence="15">EamA-like transporter family protein</fullName>
    </submittedName>
</protein>
<dbReference type="EMBL" id="FWFO01000002">
    <property type="protein sequence ID" value="SLN57877.1"/>
    <property type="molecule type" value="Genomic_DNA"/>
</dbReference>
<evidence type="ECO:0000256" key="5">
    <source>
        <dbReference type="ARBA" id="ARBA00022519"/>
    </source>
</evidence>
<dbReference type="Pfam" id="PF00892">
    <property type="entry name" value="EamA"/>
    <property type="match status" value="2"/>
</dbReference>
<organism evidence="15 16">
    <name type="scientific">Falsiruegeria litorea R37</name>
    <dbReference type="NCBI Taxonomy" id="1200284"/>
    <lineage>
        <taxon>Bacteria</taxon>
        <taxon>Pseudomonadati</taxon>
        <taxon>Pseudomonadota</taxon>
        <taxon>Alphaproteobacteria</taxon>
        <taxon>Rhodobacterales</taxon>
        <taxon>Roseobacteraceae</taxon>
        <taxon>Falsiruegeria</taxon>
    </lineage>
</organism>
<feature type="transmembrane region" description="Helical" evidence="13">
    <location>
        <begin position="225"/>
        <end position="245"/>
    </location>
</feature>
<feature type="transmembrane region" description="Helical" evidence="13">
    <location>
        <begin position="191"/>
        <end position="213"/>
    </location>
</feature>
<dbReference type="GO" id="GO:0009103">
    <property type="term" value="P:lipopolysaccharide biosynthetic process"/>
    <property type="evidence" value="ECO:0007669"/>
    <property type="project" value="UniProtKB-KW"/>
</dbReference>
<feature type="transmembrane region" description="Helical" evidence="13">
    <location>
        <begin position="71"/>
        <end position="89"/>
    </location>
</feature>
<dbReference type="RefSeq" id="WP_085796803.1">
    <property type="nucleotide sequence ID" value="NZ_FWFO01000002.1"/>
</dbReference>
<dbReference type="PANTHER" id="PTHR30561">
    <property type="entry name" value="SMR FAMILY PROTON-DEPENDENT DRUG EFFLUX TRANSPORTER SUGE"/>
    <property type="match status" value="1"/>
</dbReference>
<feature type="transmembrane region" description="Helical" evidence="13">
    <location>
        <begin position="101"/>
        <end position="122"/>
    </location>
</feature>
<dbReference type="Gene3D" id="1.10.3730.20">
    <property type="match status" value="2"/>
</dbReference>
<comment type="similarity">
    <text evidence="12">Belongs to the drug/metabolite transporter (DMT) superfamily. Small multidrug resistance (SMR) (TC 2.A.7.1) family.</text>
</comment>
<accession>A0A1Y5T7X1</accession>
<evidence type="ECO:0000256" key="9">
    <source>
        <dbReference type="ARBA" id="ARBA00022989"/>
    </source>
</evidence>
<sequence>MSDWLISLEGTEAGHQMALALALLAAFLHAVFGALQKGRHDPWLTRGAIDFSYCLMAAPFALFVVPRPEPHMWVIFATVWAIHIAYKVLQSMAYTRGAYTVVYPVVRGTGPLFTVIGAYLLFGETFTLTQWMGVAVLLAGIFGLALYNLRNLETDRATLKAALGLALFTGFFVALYTTYDAYGIRATADPFTFLAWFFMIDGATFPFIAYARWRKMPDRPAPAPLMLRGVIGGLVAFMSFGSVMLATRLDKVGEAAVLRETSTVFAALIGWLVLKETVGPRRIALMALIALGAVIVEMGG</sequence>
<feature type="transmembrane region" description="Helical" evidence="13">
    <location>
        <begin position="128"/>
        <end position="149"/>
    </location>
</feature>
<keyword evidence="10" id="KW-0443">Lipid metabolism</keyword>
<evidence type="ECO:0000256" key="1">
    <source>
        <dbReference type="ARBA" id="ARBA00004651"/>
    </source>
</evidence>
<comment type="subcellular location">
    <subcellularLocation>
        <location evidence="1">Cell membrane</location>
        <topology evidence="1">Multi-pass membrane protein</topology>
    </subcellularLocation>
</comment>
<evidence type="ECO:0000313" key="16">
    <source>
        <dbReference type="Proteomes" id="UP000193077"/>
    </source>
</evidence>
<keyword evidence="11 13" id="KW-0472">Membrane</keyword>
<dbReference type="SUPFAM" id="SSF103481">
    <property type="entry name" value="Multidrug resistance efflux transporter EmrE"/>
    <property type="match status" value="2"/>
</dbReference>
<keyword evidence="7 13" id="KW-0812">Transmembrane</keyword>
<keyword evidence="4" id="KW-0444">Lipid biosynthesis</keyword>
<dbReference type="Proteomes" id="UP000193077">
    <property type="component" value="Unassembled WGS sequence"/>
</dbReference>
<feature type="transmembrane region" description="Helical" evidence="13">
    <location>
        <begin position="47"/>
        <end position="65"/>
    </location>
</feature>
<gene>
    <name evidence="15" type="ORF">TRL7639_03168</name>
</gene>
<evidence type="ECO:0000256" key="11">
    <source>
        <dbReference type="ARBA" id="ARBA00023136"/>
    </source>
</evidence>
<keyword evidence="6" id="KW-0441">Lipid A biosynthesis</keyword>
<evidence type="ECO:0000256" key="2">
    <source>
        <dbReference type="ARBA" id="ARBA00022448"/>
    </source>
</evidence>
<dbReference type="AlphaFoldDB" id="A0A1Y5T7X1"/>
<keyword evidence="2" id="KW-0813">Transport</keyword>
<reference evidence="15 16" key="1">
    <citation type="submission" date="2017-03" db="EMBL/GenBank/DDBJ databases">
        <authorList>
            <person name="Afonso C.L."/>
            <person name="Miller P.J."/>
            <person name="Scott M.A."/>
            <person name="Spackman E."/>
            <person name="Goraichik I."/>
            <person name="Dimitrov K.M."/>
            <person name="Suarez D.L."/>
            <person name="Swayne D.E."/>
        </authorList>
    </citation>
    <scope>NUCLEOTIDE SEQUENCE [LARGE SCALE GENOMIC DNA]</scope>
    <source>
        <strain evidence="15 16">CECT 7639</strain>
    </source>
</reference>
<evidence type="ECO:0000313" key="15">
    <source>
        <dbReference type="EMBL" id="SLN57877.1"/>
    </source>
</evidence>
<proteinExistence type="inferred from homology"/>
<evidence type="ECO:0000256" key="13">
    <source>
        <dbReference type="SAM" id="Phobius"/>
    </source>
</evidence>
<evidence type="ECO:0000256" key="10">
    <source>
        <dbReference type="ARBA" id="ARBA00023098"/>
    </source>
</evidence>
<evidence type="ECO:0000259" key="14">
    <source>
        <dbReference type="Pfam" id="PF00892"/>
    </source>
</evidence>
<evidence type="ECO:0000256" key="7">
    <source>
        <dbReference type="ARBA" id="ARBA00022692"/>
    </source>
</evidence>
<dbReference type="PANTHER" id="PTHR30561:SF1">
    <property type="entry name" value="MULTIDRUG TRANSPORTER EMRE"/>
    <property type="match status" value="1"/>
</dbReference>
<evidence type="ECO:0000256" key="8">
    <source>
        <dbReference type="ARBA" id="ARBA00022985"/>
    </source>
</evidence>
<feature type="transmembrane region" description="Helical" evidence="13">
    <location>
        <begin position="17"/>
        <end position="35"/>
    </location>
</feature>